<accession>A0AAE8MXX6</accession>
<dbReference type="EMBL" id="ONZQ02000005">
    <property type="protein sequence ID" value="SPO01311.1"/>
    <property type="molecule type" value="Genomic_DNA"/>
</dbReference>
<proteinExistence type="inferred from homology"/>
<comment type="function">
    <text evidence="9">Acts as a component of the peripheral membrane COG complex that is involved in intra-Golgi protein trafficking. COG is located at the cis-Golgi, and regulates tethering of retrograde intra-Golgi vesicles and possibly a number of other membrane trafficking events.</text>
</comment>
<evidence type="ECO:0000313" key="15">
    <source>
        <dbReference type="Proteomes" id="UP001187682"/>
    </source>
</evidence>
<dbReference type="Pfam" id="PF06419">
    <property type="entry name" value="COG6_N"/>
    <property type="match status" value="1"/>
</dbReference>
<feature type="domain" description="Conserved oligomeric complex COG6 N-terminal" evidence="12">
    <location>
        <begin position="61"/>
        <end position="171"/>
    </location>
</feature>
<keyword evidence="15" id="KW-1185">Reference proteome</keyword>
<comment type="caution">
    <text evidence="14">The sequence shown here is derived from an EMBL/GenBank/DDBJ whole genome shotgun (WGS) entry which is preliminary data.</text>
</comment>
<protein>
    <recommendedName>
        <fullName evidence="3 10">Conserved oligomeric Golgi complex subunit 6</fullName>
        <shortName evidence="10">COG complex subunit 6</shortName>
    </recommendedName>
    <alternativeName>
        <fullName evidence="8 10">Component of oligomeric Golgi complex 6</fullName>
    </alternativeName>
</protein>
<comment type="subcellular location">
    <subcellularLocation>
        <location evidence="1 10">Golgi apparatus membrane</location>
        <topology evidence="1 10">Peripheral membrane protein</topology>
    </subcellularLocation>
</comment>
<evidence type="ECO:0000256" key="6">
    <source>
        <dbReference type="ARBA" id="ARBA00023034"/>
    </source>
</evidence>
<dbReference type="PANTHER" id="PTHR21506:SF0">
    <property type="entry name" value="CONSERVED OLIGOMERIC GOLGI COMPLEX SUBUNIT 6"/>
    <property type="match status" value="1"/>
</dbReference>
<feature type="compositionally biased region" description="Polar residues" evidence="11">
    <location>
        <begin position="8"/>
        <end position="26"/>
    </location>
</feature>
<evidence type="ECO:0000256" key="3">
    <source>
        <dbReference type="ARBA" id="ARBA00020973"/>
    </source>
</evidence>
<comment type="function">
    <text evidence="10">Acts as component of the peripheral membrane COG complex that is involved in intra-Golgi protein trafficking. COG is located at the cis-Golgi, and regulates tethering of retrograde intra-Golgi vesicles and possibly a number of other membrane trafficking events.</text>
</comment>
<evidence type="ECO:0000256" key="4">
    <source>
        <dbReference type="ARBA" id="ARBA00022448"/>
    </source>
</evidence>
<reference evidence="14" key="1">
    <citation type="submission" date="2018-03" db="EMBL/GenBank/DDBJ databases">
        <authorList>
            <person name="Guldener U."/>
        </authorList>
    </citation>
    <scope>NUCLEOTIDE SEQUENCE</scope>
</reference>
<comment type="subunit">
    <text evidence="10">Component of the conserved oligomeric Golgi complex.</text>
</comment>
<evidence type="ECO:0000256" key="9">
    <source>
        <dbReference type="ARBA" id="ARBA00043873"/>
    </source>
</evidence>
<sequence length="692" mass="77172">MESHRPYTHQQISTRDPTSPSVQQRASGARGHGNPFSSKVNGVLATSYADSEFREVLSMVDERGLENSSELRRQIRLQLQKEVIESNGEIIREFGHVAEQLRRVGAILEGLTQTYSHMKSELDTAHQDTTPILKESSLLMKRRGEVEGKADVLRRLRGHFVLSSEEVNRLTLPSEPIDDHFFATLSKAKKIQRDCELLLGFEEQALGLELMENSSKFLNAAYQKLYKWIQREFKNSNLETPQLNTSMRRALRFLSDRPSLFQSCLEFFTEARERMLFDSFHLALTGEGPSGATDNTVKPIEMAAHDPLRYVGDMLAWTHSATVGEKESLEVLFISEGDELAKGLRAGRESEPWTLVPDEDEVLPEFDPNATLNELVDRNLAGVTRTLHRQVEQAIQTNEDVIPAYKLANLAGFYLDMFSKLLGPKSHLLECLESIESEAMRQFRSLIRDYIATLQSDFQHPTPDLAAPPFLRDALGQLTAIMKIYDTSIDKPEEKEAGFEPILAEALDPFLAGCEGVAQGLGSPSRQVFLTNCKLAVAGVLRPFEFTRSRVKALQESMEGDLESLKDSQLAFLCRGAGLDKIFDAVAPFGTAQEDPRALASLPQLQPDSLVAASQTLDDFLPSALLDAVQNLQSLQDSSLARQLTEEATENFCGKFEHLEKLLGIVDGAADNEVRLCNCLARTSAEIRVLLS</sequence>
<organism evidence="14 15">
    <name type="scientific">Cephalotrichum gorgonifer</name>
    <dbReference type="NCBI Taxonomy" id="2041049"/>
    <lineage>
        <taxon>Eukaryota</taxon>
        <taxon>Fungi</taxon>
        <taxon>Dikarya</taxon>
        <taxon>Ascomycota</taxon>
        <taxon>Pezizomycotina</taxon>
        <taxon>Sordariomycetes</taxon>
        <taxon>Hypocreomycetidae</taxon>
        <taxon>Microascales</taxon>
        <taxon>Microascaceae</taxon>
        <taxon>Cephalotrichum</taxon>
    </lineage>
</organism>
<evidence type="ECO:0000313" key="14">
    <source>
        <dbReference type="EMBL" id="SPO01311.1"/>
    </source>
</evidence>
<dbReference type="Pfam" id="PF20653">
    <property type="entry name" value="COG6_C"/>
    <property type="match status" value="1"/>
</dbReference>
<dbReference type="InterPro" id="IPR010490">
    <property type="entry name" value="COG6"/>
</dbReference>
<dbReference type="GO" id="GO:0000139">
    <property type="term" value="C:Golgi membrane"/>
    <property type="evidence" value="ECO:0007669"/>
    <property type="project" value="UniProtKB-SubCell"/>
</dbReference>
<evidence type="ECO:0000256" key="8">
    <source>
        <dbReference type="ARBA" id="ARBA00031348"/>
    </source>
</evidence>
<evidence type="ECO:0000256" key="11">
    <source>
        <dbReference type="SAM" id="MobiDB-lite"/>
    </source>
</evidence>
<feature type="domain" description="Conserved Oligomeric Golgi complex subunit 6 C-terminal" evidence="13">
    <location>
        <begin position="204"/>
        <end position="691"/>
    </location>
</feature>
<dbReference type="GO" id="GO:0015031">
    <property type="term" value="P:protein transport"/>
    <property type="evidence" value="ECO:0007669"/>
    <property type="project" value="UniProtKB-KW"/>
</dbReference>
<dbReference type="Proteomes" id="UP001187682">
    <property type="component" value="Unassembled WGS sequence"/>
</dbReference>
<keyword evidence="5 10" id="KW-0653">Protein transport</keyword>
<dbReference type="InterPro" id="IPR048368">
    <property type="entry name" value="COG6_N"/>
</dbReference>
<dbReference type="PANTHER" id="PTHR21506">
    <property type="entry name" value="COMPONENT OF OLIGOMERIC GOLGI COMPLEX 6"/>
    <property type="match status" value="1"/>
</dbReference>
<dbReference type="AlphaFoldDB" id="A0AAE8MXX6"/>
<keyword evidence="4 10" id="KW-0813">Transport</keyword>
<dbReference type="GO" id="GO:0017119">
    <property type="term" value="C:Golgi transport complex"/>
    <property type="evidence" value="ECO:0007669"/>
    <property type="project" value="UniProtKB-UniRule"/>
</dbReference>
<evidence type="ECO:0000256" key="1">
    <source>
        <dbReference type="ARBA" id="ARBA00004395"/>
    </source>
</evidence>
<keyword evidence="6 10" id="KW-0333">Golgi apparatus</keyword>
<evidence type="ECO:0000256" key="2">
    <source>
        <dbReference type="ARBA" id="ARBA00011023"/>
    </source>
</evidence>
<feature type="region of interest" description="Disordered" evidence="11">
    <location>
        <begin position="1"/>
        <end position="40"/>
    </location>
</feature>
<gene>
    <name evidence="14" type="ORF">DNG_03987</name>
</gene>
<evidence type="ECO:0000259" key="12">
    <source>
        <dbReference type="Pfam" id="PF06419"/>
    </source>
</evidence>
<evidence type="ECO:0000256" key="5">
    <source>
        <dbReference type="ARBA" id="ARBA00022927"/>
    </source>
</evidence>
<comment type="similarity">
    <text evidence="2 10">Belongs to the COG6 family.</text>
</comment>
<keyword evidence="7 10" id="KW-0472">Membrane</keyword>
<dbReference type="GO" id="GO:0006891">
    <property type="term" value="P:intra-Golgi vesicle-mediated transport"/>
    <property type="evidence" value="ECO:0007669"/>
    <property type="project" value="UniProtKB-UniRule"/>
</dbReference>
<dbReference type="SMART" id="SM01087">
    <property type="entry name" value="COG6"/>
    <property type="match status" value="1"/>
</dbReference>
<evidence type="ECO:0000256" key="10">
    <source>
        <dbReference type="RuleBase" id="RU365075"/>
    </source>
</evidence>
<evidence type="ECO:0000256" key="7">
    <source>
        <dbReference type="ARBA" id="ARBA00023136"/>
    </source>
</evidence>
<evidence type="ECO:0000259" key="13">
    <source>
        <dbReference type="Pfam" id="PF20653"/>
    </source>
</evidence>
<name>A0AAE8MXX6_9PEZI</name>
<dbReference type="InterPro" id="IPR048369">
    <property type="entry name" value="COG6_C"/>
</dbReference>